<keyword evidence="3" id="KW-1185">Reference proteome</keyword>
<dbReference type="EMBL" id="WIXK01000013">
    <property type="protein sequence ID" value="MQY44287.1"/>
    <property type="molecule type" value="Genomic_DNA"/>
</dbReference>
<gene>
    <name evidence="2" type="ORF">GG681_16695</name>
</gene>
<organism evidence="2 3">
    <name type="scientific">Tritonibacter aquimaris</name>
    <dbReference type="NCBI Taxonomy" id="2663379"/>
    <lineage>
        <taxon>Bacteria</taxon>
        <taxon>Pseudomonadati</taxon>
        <taxon>Pseudomonadota</taxon>
        <taxon>Alphaproteobacteria</taxon>
        <taxon>Rhodobacterales</taxon>
        <taxon>Paracoccaceae</taxon>
        <taxon>Tritonibacter</taxon>
    </lineage>
</organism>
<evidence type="ECO:0000256" key="1">
    <source>
        <dbReference type="SAM" id="Phobius"/>
    </source>
</evidence>
<evidence type="ECO:0000313" key="3">
    <source>
        <dbReference type="Proteomes" id="UP000436694"/>
    </source>
</evidence>
<sequence length="223" mass="23823">MSDTDSFIDEVTEEVRRDRLFLMLRRYGWIGAVVVVAIVGGTALREINRSKVETASQALGDSMIAAVDAENADARAAALAAVETETLDRQMVLDMARAGALVDAGNTDEAVVLLQSIGSNGDLPEIYRHIASFKSLILQSESLGIEERRLQFDALAAPNAPLRHLAQEQLALLDIEAGDTSAAIARLQALVADATSRHEMRDRANQLIVALGGEVAPQPAHGG</sequence>
<proteinExistence type="predicted"/>
<accession>A0A844AWM0</accession>
<evidence type="ECO:0000313" key="2">
    <source>
        <dbReference type="EMBL" id="MQY44287.1"/>
    </source>
</evidence>
<keyword evidence="1" id="KW-1133">Transmembrane helix</keyword>
<name>A0A844AWM0_9RHOB</name>
<dbReference type="AlphaFoldDB" id="A0A844AWM0"/>
<comment type="caution">
    <text evidence="2">The sequence shown here is derived from an EMBL/GenBank/DDBJ whole genome shotgun (WGS) entry which is preliminary data.</text>
</comment>
<dbReference type="RefSeq" id="WP_153549179.1">
    <property type="nucleotide sequence ID" value="NZ_WIXK01000013.1"/>
</dbReference>
<reference evidence="2 3" key="1">
    <citation type="submission" date="2019-10" db="EMBL/GenBank/DDBJ databases">
        <title>Epibacterium sp. nov., isolated from seawater.</title>
        <authorList>
            <person name="Zhang X."/>
            <person name="Li N."/>
        </authorList>
    </citation>
    <scope>NUCLEOTIDE SEQUENCE [LARGE SCALE GENOMIC DNA]</scope>
    <source>
        <strain evidence="2 3">SM1969</strain>
    </source>
</reference>
<keyword evidence="1" id="KW-0472">Membrane</keyword>
<keyword evidence="1" id="KW-0812">Transmembrane</keyword>
<feature type="transmembrane region" description="Helical" evidence="1">
    <location>
        <begin position="27"/>
        <end position="44"/>
    </location>
</feature>
<evidence type="ECO:0008006" key="4">
    <source>
        <dbReference type="Google" id="ProtNLM"/>
    </source>
</evidence>
<protein>
    <recommendedName>
        <fullName evidence="4">Tetratricopeptide repeat-like domain-containing protein</fullName>
    </recommendedName>
</protein>
<dbReference type="Proteomes" id="UP000436694">
    <property type="component" value="Unassembled WGS sequence"/>
</dbReference>